<comment type="similarity">
    <text evidence="3">Belongs to the methyltransferase superfamily. Arsenite methyltransferase family.</text>
</comment>
<name>A0A3B0VTT9_9ZZZZ</name>
<evidence type="ECO:0000259" key="9">
    <source>
        <dbReference type="Pfam" id="PF13847"/>
    </source>
</evidence>
<feature type="domain" description="Methyltransferase" evidence="9">
    <location>
        <begin position="62"/>
        <end position="212"/>
    </location>
</feature>
<evidence type="ECO:0000313" key="10">
    <source>
        <dbReference type="EMBL" id="VAW42482.1"/>
    </source>
</evidence>
<evidence type="ECO:0000256" key="1">
    <source>
        <dbReference type="ARBA" id="ARBA00022679"/>
    </source>
</evidence>
<dbReference type="SUPFAM" id="SSF53335">
    <property type="entry name" value="S-adenosyl-L-methionine-dependent methyltransferases"/>
    <property type="match status" value="1"/>
</dbReference>
<dbReference type="CDD" id="cd02440">
    <property type="entry name" value="AdoMet_MTases"/>
    <property type="match status" value="1"/>
</dbReference>
<dbReference type="AlphaFoldDB" id="A0A3B0VTT9"/>
<organism evidence="10">
    <name type="scientific">hydrothermal vent metagenome</name>
    <dbReference type="NCBI Taxonomy" id="652676"/>
    <lineage>
        <taxon>unclassified sequences</taxon>
        <taxon>metagenomes</taxon>
        <taxon>ecological metagenomes</taxon>
    </lineage>
</organism>
<evidence type="ECO:0000256" key="4">
    <source>
        <dbReference type="ARBA" id="ARBA00034521"/>
    </source>
</evidence>
<dbReference type="PANTHER" id="PTHR43675">
    <property type="entry name" value="ARSENITE METHYLTRANSFERASE"/>
    <property type="match status" value="1"/>
</dbReference>
<reference evidence="10" key="1">
    <citation type="submission" date="2018-06" db="EMBL/GenBank/DDBJ databases">
        <authorList>
            <person name="Zhirakovskaya E."/>
        </authorList>
    </citation>
    <scope>NUCLEOTIDE SEQUENCE</scope>
</reference>
<evidence type="ECO:0000256" key="8">
    <source>
        <dbReference type="ARBA" id="ARBA00048428"/>
    </source>
</evidence>
<comment type="catalytic activity">
    <reaction evidence="8">
        <text>arsenic triglutathione + 3 [thioredoxin]-dithiol + 3 S-adenosyl-L-methionine = trimethylarsine + 3 [thioredoxin]-disulfide + 3 glutathione + 3 S-adenosyl-L-homocysteine + 3 H(+)</text>
        <dbReference type="Rhea" id="RHEA:69432"/>
        <dbReference type="Rhea" id="RHEA-COMP:10698"/>
        <dbReference type="Rhea" id="RHEA-COMP:10700"/>
        <dbReference type="ChEBI" id="CHEBI:15378"/>
        <dbReference type="ChEBI" id="CHEBI:27130"/>
        <dbReference type="ChEBI" id="CHEBI:29950"/>
        <dbReference type="ChEBI" id="CHEBI:50058"/>
        <dbReference type="ChEBI" id="CHEBI:57856"/>
        <dbReference type="ChEBI" id="CHEBI:57925"/>
        <dbReference type="ChEBI" id="CHEBI:59789"/>
        <dbReference type="ChEBI" id="CHEBI:183640"/>
        <dbReference type="EC" id="2.1.1.137"/>
    </reaction>
</comment>
<evidence type="ECO:0000256" key="6">
    <source>
        <dbReference type="ARBA" id="ARBA00047941"/>
    </source>
</evidence>
<dbReference type="InterPro" id="IPR025714">
    <property type="entry name" value="Methyltranfer_dom"/>
</dbReference>
<dbReference type="EC" id="2.1.1.137" evidence="4"/>
<evidence type="ECO:0000256" key="2">
    <source>
        <dbReference type="ARBA" id="ARBA00022691"/>
    </source>
</evidence>
<dbReference type="InterPro" id="IPR029063">
    <property type="entry name" value="SAM-dependent_MTases_sf"/>
</dbReference>
<dbReference type="Pfam" id="PF13847">
    <property type="entry name" value="Methyltransf_31"/>
    <property type="match status" value="1"/>
</dbReference>
<protein>
    <recommendedName>
        <fullName evidence="5">Arsenite methyltransferase</fullName>
        <ecNumber evidence="4">2.1.1.137</ecNumber>
    </recommendedName>
</protein>
<dbReference type="GO" id="GO:0032259">
    <property type="term" value="P:methylation"/>
    <property type="evidence" value="ECO:0007669"/>
    <property type="project" value="UniProtKB-KW"/>
</dbReference>
<accession>A0A3B0VTT9</accession>
<gene>
    <name evidence="10" type="ORF">MNBD_DELTA03-665</name>
</gene>
<comment type="catalytic activity">
    <reaction evidence="6">
        <text>arsenic triglutathione + [thioredoxin]-dithiol + S-adenosyl-L-methionine + 2 H2O = methylarsonous acid + [thioredoxin]-disulfide + 3 glutathione + S-adenosyl-L-homocysteine + H(+)</text>
        <dbReference type="Rhea" id="RHEA:69460"/>
        <dbReference type="Rhea" id="RHEA-COMP:10698"/>
        <dbReference type="Rhea" id="RHEA-COMP:10700"/>
        <dbReference type="ChEBI" id="CHEBI:15377"/>
        <dbReference type="ChEBI" id="CHEBI:15378"/>
        <dbReference type="ChEBI" id="CHEBI:17826"/>
        <dbReference type="ChEBI" id="CHEBI:29950"/>
        <dbReference type="ChEBI" id="CHEBI:50058"/>
        <dbReference type="ChEBI" id="CHEBI:57856"/>
        <dbReference type="ChEBI" id="CHEBI:57925"/>
        <dbReference type="ChEBI" id="CHEBI:59789"/>
        <dbReference type="ChEBI" id="CHEBI:183640"/>
        <dbReference type="EC" id="2.1.1.137"/>
    </reaction>
</comment>
<evidence type="ECO:0000256" key="7">
    <source>
        <dbReference type="ARBA" id="ARBA00047943"/>
    </source>
</evidence>
<dbReference type="EMBL" id="UOEX01000448">
    <property type="protein sequence ID" value="VAW42482.1"/>
    <property type="molecule type" value="Genomic_DNA"/>
</dbReference>
<comment type="catalytic activity">
    <reaction evidence="7">
        <text>arsenic triglutathione + 2 [thioredoxin]-dithiol + 2 S-adenosyl-L-methionine + H2O = dimethylarsinous acid + 2 [thioredoxin]-disulfide + 3 glutathione + 2 S-adenosyl-L-homocysteine + 2 H(+)</text>
        <dbReference type="Rhea" id="RHEA:69464"/>
        <dbReference type="Rhea" id="RHEA-COMP:10698"/>
        <dbReference type="Rhea" id="RHEA-COMP:10700"/>
        <dbReference type="ChEBI" id="CHEBI:15377"/>
        <dbReference type="ChEBI" id="CHEBI:15378"/>
        <dbReference type="ChEBI" id="CHEBI:23808"/>
        <dbReference type="ChEBI" id="CHEBI:29950"/>
        <dbReference type="ChEBI" id="CHEBI:50058"/>
        <dbReference type="ChEBI" id="CHEBI:57856"/>
        <dbReference type="ChEBI" id="CHEBI:57925"/>
        <dbReference type="ChEBI" id="CHEBI:59789"/>
        <dbReference type="ChEBI" id="CHEBI:183640"/>
        <dbReference type="EC" id="2.1.1.137"/>
    </reaction>
</comment>
<dbReference type="Gene3D" id="3.40.50.150">
    <property type="entry name" value="Vaccinia Virus protein VP39"/>
    <property type="match status" value="1"/>
</dbReference>
<evidence type="ECO:0000256" key="5">
    <source>
        <dbReference type="ARBA" id="ARBA00034545"/>
    </source>
</evidence>
<evidence type="ECO:0000256" key="3">
    <source>
        <dbReference type="ARBA" id="ARBA00034487"/>
    </source>
</evidence>
<keyword evidence="1 10" id="KW-0808">Transferase</keyword>
<dbReference type="InterPro" id="IPR026669">
    <property type="entry name" value="Arsenite_MeTrfase-like"/>
</dbReference>
<dbReference type="Gene3D" id="3.40.5.100">
    <property type="match status" value="1"/>
</dbReference>
<sequence>MEFKQVKEYYGRILKGNKDLQTSACCCDDEIPARIKAILSEINDEILEKFYGCGSPLPPLLEGCTVLDLGCGTGRDAFLASRLVGPTGYVIGVDMTSEQLAVARRNLDSQMVRFGYEKANVDFRQGYIEDLRAIEVADNSVDVVISNCVLNLSPDKEAVFSEIFRVLKPGGELFFADIFSGCRIPAALYDDPVLRGECLSGAMYREDFRRLLLNLGCRDFRCLNSRRVELDNQEIAAKIGMAAFFSETIRAFKLADLEDICEDYGQTAVYKGSIPEAPHFFDLDDHHHFIAHKPMLVCGNTAAMLSETRLAPHFMVSGDRSRHFGPFDCGEAAEKAKSGASYGGACCC</sequence>
<keyword evidence="10" id="KW-0489">Methyltransferase</keyword>
<dbReference type="GO" id="GO:0030791">
    <property type="term" value="F:arsenite methyltransferase activity"/>
    <property type="evidence" value="ECO:0007669"/>
    <property type="project" value="UniProtKB-EC"/>
</dbReference>
<dbReference type="PANTHER" id="PTHR43675:SF8">
    <property type="entry name" value="ARSENITE METHYLTRANSFERASE"/>
    <property type="match status" value="1"/>
</dbReference>
<proteinExistence type="inferred from homology"/>
<keyword evidence="2" id="KW-0949">S-adenosyl-L-methionine</keyword>